<sequence length="119" mass="13749">MNYNPNMYNAIQTVRLTFQQWEYTGHIAFEIGGNCKGAELFENVLDDLDEDTKFVENDCKFKFNEPDEDTNEDYADGWYSMTLKNRAGDELSCNDTLPDDLPEMLVAVEIVDVKEETNE</sequence>
<reference evidence="1 2" key="1">
    <citation type="submission" date="2020-08" db="EMBL/GenBank/DDBJ databases">
        <authorList>
            <person name="Ren C."/>
            <person name="Gu Y."/>
            <person name="Xu Y."/>
        </authorList>
    </citation>
    <scope>NUCLEOTIDE SEQUENCE [LARGE SCALE GENOMIC DNA]</scope>
    <source>
        <strain evidence="1 2">LBM18003</strain>
    </source>
</reference>
<dbReference type="InterPro" id="IPR035387">
    <property type="entry name" value="DUF5406"/>
</dbReference>
<dbReference type="EMBL" id="CP060696">
    <property type="protein sequence ID" value="QNO18915.1"/>
    <property type="molecule type" value="Genomic_DNA"/>
</dbReference>
<dbReference type="Proteomes" id="UP000516046">
    <property type="component" value="Chromosome"/>
</dbReference>
<keyword evidence="2" id="KW-1185">Reference proteome</keyword>
<dbReference type="KEGG" id="caml:H6X83_04610"/>
<proteinExistence type="predicted"/>
<protein>
    <submittedName>
        <fullName evidence="1">DUF5406 family protein</fullName>
    </submittedName>
</protein>
<dbReference type="RefSeq" id="WP_212507984.1">
    <property type="nucleotide sequence ID" value="NZ_CP060696.1"/>
</dbReference>
<accession>A0A7G9WJQ3</accession>
<dbReference type="Pfam" id="PF17400">
    <property type="entry name" value="DUF5406"/>
    <property type="match status" value="1"/>
</dbReference>
<gene>
    <name evidence="1" type="ORF">H6X83_04610</name>
</gene>
<evidence type="ECO:0000313" key="1">
    <source>
        <dbReference type="EMBL" id="QNO18915.1"/>
    </source>
</evidence>
<organism evidence="1 2">
    <name type="scientific">Caproicibacterium amylolyticum</name>
    <dbReference type="NCBI Taxonomy" id="2766537"/>
    <lineage>
        <taxon>Bacteria</taxon>
        <taxon>Bacillati</taxon>
        <taxon>Bacillota</taxon>
        <taxon>Clostridia</taxon>
        <taxon>Eubacteriales</taxon>
        <taxon>Oscillospiraceae</taxon>
        <taxon>Caproicibacterium</taxon>
    </lineage>
</organism>
<dbReference type="AlphaFoldDB" id="A0A7G9WJQ3"/>
<name>A0A7G9WJQ3_9FIRM</name>
<evidence type="ECO:0000313" key="2">
    <source>
        <dbReference type="Proteomes" id="UP000516046"/>
    </source>
</evidence>